<dbReference type="OrthoDB" id="5105787at2759"/>
<organism evidence="1 2">
    <name type="scientific">Dactylonectria macrodidyma</name>
    <dbReference type="NCBI Taxonomy" id="307937"/>
    <lineage>
        <taxon>Eukaryota</taxon>
        <taxon>Fungi</taxon>
        <taxon>Dikarya</taxon>
        <taxon>Ascomycota</taxon>
        <taxon>Pezizomycotina</taxon>
        <taxon>Sordariomycetes</taxon>
        <taxon>Hypocreomycetidae</taxon>
        <taxon>Hypocreales</taxon>
        <taxon>Nectriaceae</taxon>
        <taxon>Dactylonectria</taxon>
    </lineage>
</organism>
<gene>
    <name evidence="1" type="ORF">EDB81DRAFT_589991</name>
</gene>
<proteinExistence type="predicted"/>
<dbReference type="AlphaFoldDB" id="A0A9P9D7V5"/>
<name>A0A9P9D7V5_9HYPO</name>
<dbReference type="InterPro" id="IPR009057">
    <property type="entry name" value="Homeodomain-like_sf"/>
</dbReference>
<evidence type="ECO:0000313" key="1">
    <source>
        <dbReference type="EMBL" id="KAH7114027.1"/>
    </source>
</evidence>
<evidence type="ECO:0000313" key="2">
    <source>
        <dbReference type="Proteomes" id="UP000738349"/>
    </source>
</evidence>
<dbReference type="EMBL" id="JAGMUV010000033">
    <property type="protein sequence ID" value="KAH7114027.1"/>
    <property type="molecule type" value="Genomic_DNA"/>
</dbReference>
<reference evidence="1" key="1">
    <citation type="journal article" date="2021" name="Nat. Commun.">
        <title>Genetic determinants of endophytism in the Arabidopsis root mycobiome.</title>
        <authorList>
            <person name="Mesny F."/>
            <person name="Miyauchi S."/>
            <person name="Thiergart T."/>
            <person name="Pickel B."/>
            <person name="Atanasova L."/>
            <person name="Karlsson M."/>
            <person name="Huettel B."/>
            <person name="Barry K.W."/>
            <person name="Haridas S."/>
            <person name="Chen C."/>
            <person name="Bauer D."/>
            <person name="Andreopoulos W."/>
            <person name="Pangilinan J."/>
            <person name="LaButti K."/>
            <person name="Riley R."/>
            <person name="Lipzen A."/>
            <person name="Clum A."/>
            <person name="Drula E."/>
            <person name="Henrissat B."/>
            <person name="Kohler A."/>
            <person name="Grigoriev I.V."/>
            <person name="Martin F.M."/>
            <person name="Hacquard S."/>
        </authorList>
    </citation>
    <scope>NUCLEOTIDE SEQUENCE</scope>
    <source>
        <strain evidence="1">MPI-CAGE-AT-0147</strain>
    </source>
</reference>
<keyword evidence="2" id="KW-1185">Reference proteome</keyword>
<protein>
    <submittedName>
        <fullName evidence="1">Uncharacterized protein</fullName>
    </submittedName>
</protein>
<dbReference type="Proteomes" id="UP000738349">
    <property type="component" value="Unassembled WGS sequence"/>
</dbReference>
<comment type="caution">
    <text evidence="1">The sequence shown here is derived from an EMBL/GenBank/DDBJ whole genome shotgun (WGS) entry which is preliminary data.</text>
</comment>
<sequence>MSNPRRFGDIICPNRQRNHEFSKEAKAVMIHMLFQGKSARYVADQFYTDHKAVLNIAKKFSTSTTLENRTRNGRPHKLSRVERRYILRLIRQDRLISWDALVGSMGGRVSRRT</sequence>
<accession>A0A9P9D7V5</accession>
<dbReference type="SUPFAM" id="SSF46689">
    <property type="entry name" value="Homeodomain-like"/>
    <property type="match status" value="1"/>
</dbReference>
<feature type="non-terminal residue" evidence="1">
    <location>
        <position position="113"/>
    </location>
</feature>